<dbReference type="GO" id="GO:0005524">
    <property type="term" value="F:ATP binding"/>
    <property type="evidence" value="ECO:0007669"/>
    <property type="project" value="UniProtKB-KW"/>
</dbReference>
<dbReference type="InterPro" id="IPR003661">
    <property type="entry name" value="HisK_dim/P_dom"/>
</dbReference>
<comment type="catalytic activity">
    <reaction evidence="1">
        <text>ATP + protein L-histidine = ADP + protein N-phospho-L-histidine.</text>
        <dbReference type="EC" id="2.7.13.3"/>
    </reaction>
</comment>
<evidence type="ECO:0000256" key="5">
    <source>
        <dbReference type="ARBA" id="ARBA00022741"/>
    </source>
</evidence>
<dbReference type="InterPro" id="IPR003594">
    <property type="entry name" value="HATPase_dom"/>
</dbReference>
<keyword evidence="6 10" id="KW-0418">Kinase</keyword>
<evidence type="ECO:0000313" key="11">
    <source>
        <dbReference type="Proteomes" id="UP000240912"/>
    </source>
</evidence>
<dbReference type="GO" id="GO:0000156">
    <property type="term" value="F:phosphorelay response regulator activity"/>
    <property type="evidence" value="ECO:0007669"/>
    <property type="project" value="TreeGrafter"/>
</dbReference>
<dbReference type="SMART" id="SM00387">
    <property type="entry name" value="HATPase_c"/>
    <property type="match status" value="1"/>
</dbReference>
<gene>
    <name evidence="10" type="ORF">C7T94_14365</name>
</gene>
<dbReference type="OrthoDB" id="9781208at2"/>
<dbReference type="Gene3D" id="3.30.565.10">
    <property type="entry name" value="Histidine kinase-like ATPase, C-terminal domain"/>
    <property type="match status" value="1"/>
</dbReference>
<dbReference type="EC" id="2.7.13.3" evidence="2"/>
<dbReference type="InterPro" id="IPR005467">
    <property type="entry name" value="His_kinase_dom"/>
</dbReference>
<evidence type="ECO:0000259" key="9">
    <source>
        <dbReference type="PROSITE" id="PS50109"/>
    </source>
</evidence>
<proteinExistence type="predicted"/>
<keyword evidence="11" id="KW-1185">Reference proteome</keyword>
<dbReference type="PROSITE" id="PS50109">
    <property type="entry name" value="HIS_KIN"/>
    <property type="match status" value="1"/>
</dbReference>
<evidence type="ECO:0000256" key="1">
    <source>
        <dbReference type="ARBA" id="ARBA00000085"/>
    </source>
</evidence>
<dbReference type="PRINTS" id="PR00344">
    <property type="entry name" value="BCTRLSENSOR"/>
</dbReference>
<dbReference type="SUPFAM" id="SSF55874">
    <property type="entry name" value="ATPase domain of HSP90 chaperone/DNA topoisomerase II/histidine kinase"/>
    <property type="match status" value="1"/>
</dbReference>
<evidence type="ECO:0000256" key="7">
    <source>
        <dbReference type="ARBA" id="ARBA00022840"/>
    </source>
</evidence>
<comment type="caution">
    <text evidence="10">The sequence shown here is derived from an EMBL/GenBank/DDBJ whole genome shotgun (WGS) entry which is preliminary data.</text>
</comment>
<evidence type="ECO:0000256" key="6">
    <source>
        <dbReference type="ARBA" id="ARBA00022777"/>
    </source>
</evidence>
<dbReference type="EMBL" id="PYLS01000005">
    <property type="protein sequence ID" value="PST83883.1"/>
    <property type="molecule type" value="Genomic_DNA"/>
</dbReference>
<dbReference type="InterPro" id="IPR004358">
    <property type="entry name" value="Sig_transdc_His_kin-like_C"/>
</dbReference>
<evidence type="ECO:0000313" key="10">
    <source>
        <dbReference type="EMBL" id="PST83883.1"/>
    </source>
</evidence>
<reference evidence="10 11" key="1">
    <citation type="submission" date="2018-03" db="EMBL/GenBank/DDBJ databases">
        <authorList>
            <person name="Keele B.F."/>
        </authorList>
    </citation>
    <scope>NUCLEOTIDE SEQUENCE [LARGE SCALE GENOMIC DNA]</scope>
    <source>
        <strain evidence="10 11">YL28-9</strain>
    </source>
</reference>
<keyword evidence="7" id="KW-0067">ATP-binding</keyword>
<keyword evidence="8" id="KW-0902">Two-component regulatory system</keyword>
<name>A0A2T3HNB1_9SPHI</name>
<dbReference type="Pfam" id="PF02518">
    <property type="entry name" value="HATPase_c"/>
    <property type="match status" value="1"/>
</dbReference>
<dbReference type="RefSeq" id="WP_107216145.1">
    <property type="nucleotide sequence ID" value="NZ_KZ686269.1"/>
</dbReference>
<protein>
    <recommendedName>
        <fullName evidence="2">histidine kinase</fullName>
        <ecNumber evidence="2">2.7.13.3</ecNumber>
    </recommendedName>
</protein>
<dbReference type="Proteomes" id="UP000240912">
    <property type="component" value="Unassembled WGS sequence"/>
</dbReference>
<evidence type="ECO:0000256" key="3">
    <source>
        <dbReference type="ARBA" id="ARBA00022553"/>
    </source>
</evidence>
<keyword evidence="5" id="KW-0547">Nucleotide-binding</keyword>
<evidence type="ECO:0000256" key="2">
    <source>
        <dbReference type="ARBA" id="ARBA00012438"/>
    </source>
</evidence>
<evidence type="ECO:0000256" key="8">
    <source>
        <dbReference type="ARBA" id="ARBA00023012"/>
    </source>
</evidence>
<dbReference type="FunFam" id="3.30.565.10:FF:000006">
    <property type="entry name" value="Sensor histidine kinase WalK"/>
    <property type="match status" value="1"/>
</dbReference>
<keyword evidence="4" id="KW-0808">Transferase</keyword>
<dbReference type="InterPro" id="IPR050351">
    <property type="entry name" value="BphY/WalK/GraS-like"/>
</dbReference>
<accession>A0A2T3HNB1</accession>
<dbReference type="SMART" id="SM00388">
    <property type="entry name" value="HisKA"/>
    <property type="match status" value="1"/>
</dbReference>
<dbReference type="GO" id="GO:0000155">
    <property type="term" value="F:phosphorelay sensor kinase activity"/>
    <property type="evidence" value="ECO:0007669"/>
    <property type="project" value="InterPro"/>
</dbReference>
<organism evidence="10 11">
    <name type="scientific">Pedobacter yulinensis</name>
    <dbReference type="NCBI Taxonomy" id="2126353"/>
    <lineage>
        <taxon>Bacteria</taxon>
        <taxon>Pseudomonadati</taxon>
        <taxon>Bacteroidota</taxon>
        <taxon>Sphingobacteriia</taxon>
        <taxon>Sphingobacteriales</taxon>
        <taxon>Sphingobacteriaceae</taxon>
        <taxon>Pedobacter</taxon>
    </lineage>
</organism>
<dbReference type="AlphaFoldDB" id="A0A2T3HNB1"/>
<dbReference type="PANTHER" id="PTHR42878">
    <property type="entry name" value="TWO-COMPONENT HISTIDINE KINASE"/>
    <property type="match status" value="1"/>
</dbReference>
<dbReference type="InterPro" id="IPR036890">
    <property type="entry name" value="HATPase_C_sf"/>
</dbReference>
<keyword evidence="3" id="KW-0597">Phosphoprotein</keyword>
<feature type="domain" description="Histidine kinase" evidence="9">
    <location>
        <begin position="181"/>
        <end position="396"/>
    </location>
</feature>
<dbReference type="SUPFAM" id="SSF47384">
    <property type="entry name" value="Homodimeric domain of signal transducing histidine kinase"/>
    <property type="match status" value="1"/>
</dbReference>
<dbReference type="Pfam" id="PF00512">
    <property type="entry name" value="HisKA"/>
    <property type="match status" value="1"/>
</dbReference>
<dbReference type="PANTHER" id="PTHR42878:SF7">
    <property type="entry name" value="SENSOR HISTIDINE KINASE GLRK"/>
    <property type="match status" value="1"/>
</dbReference>
<dbReference type="Gene3D" id="1.10.287.130">
    <property type="match status" value="1"/>
</dbReference>
<evidence type="ECO:0000256" key="4">
    <source>
        <dbReference type="ARBA" id="ARBA00022679"/>
    </source>
</evidence>
<dbReference type="InterPro" id="IPR036097">
    <property type="entry name" value="HisK_dim/P_sf"/>
</dbReference>
<dbReference type="CDD" id="cd00082">
    <property type="entry name" value="HisKA"/>
    <property type="match status" value="1"/>
</dbReference>
<sequence>MIEIIFISLENEMDLVLAHRRSLHLGERLGLTLATRTTFATAVSEIARTVIEHTDNGSLTLGLRQTDQRYALTGRFSFGSPEHFVPADGYYYAQKLVPEFIKTEADGVTLIEIRIGIPRSVNLDRSKISVLAAYFKEAPPMNAYEEIKQRNLTLNRIAVEKDEELRRSKIIDQKKTEFISVASHEIKTPITVIKAYSQMIKVMKEGCTDRVKGIVDKIDGQTTKLLSLVQQLLDVSKFENGHLSYTKERVQIGSLVSEMVAVMQHITPYHEFEVSVNEDVEVEIDKLRMEQVFSNLLGNAAKYSRKNTIISIEAAADEADSVRISVTDQGIGMSRVDIASVFEKFYRSDDVINSHAGLGMGLYIASKIVTDHGGRIWVESTPGSGSTFHFTIPRPEQPADALN</sequence>
<dbReference type="GO" id="GO:0007234">
    <property type="term" value="P:osmosensory signaling via phosphorelay pathway"/>
    <property type="evidence" value="ECO:0007669"/>
    <property type="project" value="TreeGrafter"/>
</dbReference>
<dbReference type="GO" id="GO:0030295">
    <property type="term" value="F:protein kinase activator activity"/>
    <property type="evidence" value="ECO:0007669"/>
    <property type="project" value="TreeGrafter"/>
</dbReference>